<feature type="domain" description="Cyclic nucleotide-binding" evidence="4">
    <location>
        <begin position="29"/>
        <end position="153"/>
    </location>
</feature>
<evidence type="ECO:0000259" key="4">
    <source>
        <dbReference type="PROSITE" id="PS50042"/>
    </source>
</evidence>
<dbReference type="PROSITE" id="PS51063">
    <property type="entry name" value="HTH_CRP_2"/>
    <property type="match status" value="1"/>
</dbReference>
<keyword evidence="1" id="KW-0805">Transcription regulation</keyword>
<evidence type="ECO:0000256" key="1">
    <source>
        <dbReference type="ARBA" id="ARBA00023015"/>
    </source>
</evidence>
<evidence type="ECO:0008006" key="8">
    <source>
        <dbReference type="Google" id="ProtNLM"/>
    </source>
</evidence>
<gene>
    <name evidence="6" type="ORF">EGJ28_22065</name>
</gene>
<proteinExistence type="predicted"/>
<dbReference type="InterPro" id="IPR000595">
    <property type="entry name" value="cNMP-bd_dom"/>
</dbReference>
<dbReference type="Pfam" id="PF00325">
    <property type="entry name" value="Crp"/>
    <property type="match status" value="1"/>
</dbReference>
<dbReference type="Proteomes" id="UP000276506">
    <property type="component" value="Unassembled WGS sequence"/>
</dbReference>
<dbReference type="InterPro" id="IPR036388">
    <property type="entry name" value="WH-like_DNA-bd_sf"/>
</dbReference>
<comment type="caution">
    <text evidence="6">The sequence shown here is derived from an EMBL/GenBank/DDBJ whole genome shotgun (WGS) entry which is preliminary data.</text>
</comment>
<dbReference type="InterPro" id="IPR012318">
    <property type="entry name" value="HTH_CRP"/>
</dbReference>
<dbReference type="PROSITE" id="PS50042">
    <property type="entry name" value="CNMP_BINDING_3"/>
    <property type="match status" value="1"/>
</dbReference>
<dbReference type="PRINTS" id="PR00034">
    <property type="entry name" value="HTHCRP"/>
</dbReference>
<dbReference type="GO" id="GO:0003677">
    <property type="term" value="F:DNA binding"/>
    <property type="evidence" value="ECO:0007669"/>
    <property type="project" value="UniProtKB-KW"/>
</dbReference>
<dbReference type="InterPro" id="IPR050397">
    <property type="entry name" value="Env_Response_Regulators"/>
</dbReference>
<dbReference type="InterPro" id="IPR014710">
    <property type="entry name" value="RmlC-like_jellyroll"/>
</dbReference>
<protein>
    <recommendedName>
        <fullName evidence="8">Crp/Fnr family transcriptional regulator</fullName>
    </recommendedName>
</protein>
<dbReference type="SMART" id="SM00419">
    <property type="entry name" value="HTH_CRP"/>
    <property type="match status" value="1"/>
</dbReference>
<dbReference type="PANTHER" id="PTHR24567">
    <property type="entry name" value="CRP FAMILY TRANSCRIPTIONAL REGULATORY PROTEIN"/>
    <property type="match status" value="1"/>
</dbReference>
<evidence type="ECO:0000256" key="3">
    <source>
        <dbReference type="ARBA" id="ARBA00023163"/>
    </source>
</evidence>
<dbReference type="GO" id="GO:0005829">
    <property type="term" value="C:cytosol"/>
    <property type="evidence" value="ECO:0007669"/>
    <property type="project" value="TreeGrafter"/>
</dbReference>
<sequence length="241" mass="26160">MALGSSRHARSADKALLEFGVLMLPIPGELMRFRERLIRKLQDLGTTTNAEAGALIAAFDTTESPVYLVVKGTVSIEVVDLEEANEVTVTHIGPYGVFGFPGGRSGPVPRRLRIKAIAKNRCTVVELQQPQLLQLAAGDPDLMIEMVNGLSQFAMTVVDKVAQFAFYSARGRISNALVELCELPDAMTHPSGFLLKNSRVEIAKLVGCTREMVGRVMKDLNDEGLITIVGRATIVHRSTTA</sequence>
<keyword evidence="3" id="KW-0804">Transcription</keyword>
<dbReference type="InterPro" id="IPR018490">
    <property type="entry name" value="cNMP-bd_dom_sf"/>
</dbReference>
<dbReference type="Gene3D" id="2.60.120.10">
    <property type="entry name" value="Jelly Rolls"/>
    <property type="match status" value="1"/>
</dbReference>
<feature type="domain" description="HTH crp-type" evidence="5">
    <location>
        <begin position="167"/>
        <end position="239"/>
    </location>
</feature>
<evidence type="ECO:0000259" key="5">
    <source>
        <dbReference type="PROSITE" id="PS51063"/>
    </source>
</evidence>
<dbReference type="GO" id="GO:0003700">
    <property type="term" value="F:DNA-binding transcription factor activity"/>
    <property type="evidence" value="ECO:0007669"/>
    <property type="project" value="TreeGrafter"/>
</dbReference>
<keyword evidence="2" id="KW-0238">DNA-binding</keyword>
<dbReference type="Gene3D" id="1.10.10.10">
    <property type="entry name" value="Winged helix-like DNA-binding domain superfamily/Winged helix DNA-binding domain"/>
    <property type="match status" value="1"/>
</dbReference>
<dbReference type="SUPFAM" id="SSF51206">
    <property type="entry name" value="cAMP-binding domain-like"/>
    <property type="match status" value="1"/>
</dbReference>
<dbReference type="EMBL" id="RHQL01000021">
    <property type="protein sequence ID" value="RRV04706.1"/>
    <property type="molecule type" value="Genomic_DNA"/>
</dbReference>
<dbReference type="InterPro" id="IPR036390">
    <property type="entry name" value="WH_DNA-bd_sf"/>
</dbReference>
<organism evidence="6 7">
    <name type="scientific">Stutzerimonas xanthomarina</name>
    <dbReference type="NCBI Taxonomy" id="271420"/>
    <lineage>
        <taxon>Bacteria</taxon>
        <taxon>Pseudomonadati</taxon>
        <taxon>Pseudomonadota</taxon>
        <taxon>Gammaproteobacteria</taxon>
        <taxon>Pseudomonadales</taxon>
        <taxon>Pseudomonadaceae</taxon>
        <taxon>Stutzerimonas</taxon>
    </lineage>
</organism>
<reference evidence="6 7" key="1">
    <citation type="submission" date="2018-10" db="EMBL/GenBank/DDBJ databases">
        <title>Transmission dynamics of multidrug resistant bacteria on intensive care unit surfaces.</title>
        <authorList>
            <person name="D'Souza A.W."/>
            <person name="Potter R.F."/>
            <person name="Wallace M."/>
            <person name="Shupe A."/>
            <person name="Patel S."/>
            <person name="Sun S."/>
            <person name="Gul D."/>
            <person name="Kwon J.H."/>
            <person name="Andleeb S."/>
            <person name="Burnham C.-A.D."/>
            <person name="Dantas G."/>
        </authorList>
    </citation>
    <scope>NUCLEOTIDE SEQUENCE [LARGE SCALE GENOMIC DNA]</scope>
    <source>
        <strain evidence="6 7">PX_177</strain>
    </source>
</reference>
<evidence type="ECO:0000256" key="2">
    <source>
        <dbReference type="ARBA" id="ARBA00023125"/>
    </source>
</evidence>
<dbReference type="SUPFAM" id="SSF46785">
    <property type="entry name" value="Winged helix' DNA-binding domain"/>
    <property type="match status" value="1"/>
</dbReference>
<accession>A0A427DMW3</accession>
<dbReference type="AlphaFoldDB" id="A0A427DMW3"/>
<evidence type="ECO:0000313" key="6">
    <source>
        <dbReference type="EMBL" id="RRV04706.1"/>
    </source>
</evidence>
<evidence type="ECO:0000313" key="7">
    <source>
        <dbReference type="Proteomes" id="UP000276506"/>
    </source>
</evidence>
<name>A0A427DMW3_9GAMM</name>
<dbReference type="PANTHER" id="PTHR24567:SF74">
    <property type="entry name" value="HTH-TYPE TRANSCRIPTIONAL REGULATOR ARCR"/>
    <property type="match status" value="1"/>
</dbReference>